<evidence type="ECO:0000256" key="35">
    <source>
        <dbReference type="ARBA" id="ARBA00042912"/>
    </source>
</evidence>
<evidence type="ECO:0000256" key="29">
    <source>
        <dbReference type="ARBA" id="ARBA00040561"/>
    </source>
</evidence>
<evidence type="ECO:0000256" key="21">
    <source>
        <dbReference type="ARBA" id="ARBA00023134"/>
    </source>
</evidence>
<dbReference type="Proteomes" id="UP000808372">
    <property type="component" value="Chromosome 20"/>
</dbReference>
<keyword evidence="43" id="KW-1185">Reference proteome</keyword>
<evidence type="ECO:0000256" key="37">
    <source>
        <dbReference type="ARBA" id="ARBA00043138"/>
    </source>
</evidence>
<evidence type="ECO:0000256" key="2">
    <source>
        <dbReference type="ARBA" id="ARBA00004123"/>
    </source>
</evidence>
<gene>
    <name evidence="44" type="primary">LOC120064856</name>
</gene>
<evidence type="ECO:0000256" key="20">
    <source>
        <dbReference type="ARBA" id="ARBA00023128"/>
    </source>
</evidence>
<evidence type="ECO:0000256" key="13">
    <source>
        <dbReference type="ARBA" id="ARBA00022530"/>
    </source>
</evidence>
<evidence type="ECO:0000256" key="16">
    <source>
        <dbReference type="ARBA" id="ARBA00022723"/>
    </source>
</evidence>
<dbReference type="SUPFAM" id="SSF49309">
    <property type="entry name" value="Transglutaminase, two C-terminal domains"/>
    <property type="match status" value="2"/>
</dbReference>
<evidence type="ECO:0000256" key="24">
    <source>
        <dbReference type="ARBA" id="ARBA00023315"/>
    </source>
</evidence>
<keyword evidence="24" id="KW-0012">Acyltransferase</keyword>
<dbReference type="SMART" id="SM00460">
    <property type="entry name" value="TGc"/>
    <property type="match status" value="1"/>
</dbReference>
<evidence type="ECO:0000256" key="7">
    <source>
        <dbReference type="ARBA" id="ARBA00004514"/>
    </source>
</evidence>
<comment type="catalytic activity">
    <reaction evidence="38">
        <text>L-glutaminyl-[protein] + H2O = L-glutamyl-[protein] + NH4(+)</text>
        <dbReference type="Rhea" id="RHEA:16441"/>
        <dbReference type="Rhea" id="RHEA-COMP:10207"/>
        <dbReference type="Rhea" id="RHEA-COMP:10208"/>
        <dbReference type="ChEBI" id="CHEBI:15377"/>
        <dbReference type="ChEBI" id="CHEBI:28938"/>
        <dbReference type="ChEBI" id="CHEBI:29973"/>
        <dbReference type="ChEBI" id="CHEBI:30011"/>
        <dbReference type="EC" id="3.5.1.44"/>
    </reaction>
    <physiologicalReaction direction="left-to-right" evidence="38">
        <dbReference type="Rhea" id="RHEA:16442"/>
    </physiologicalReaction>
</comment>
<dbReference type="InterPro" id="IPR036238">
    <property type="entry name" value="Transglutaminase_C_sf"/>
</dbReference>
<keyword evidence="17" id="KW-0547">Nucleotide-binding</keyword>
<dbReference type="InterPro" id="IPR043502">
    <property type="entry name" value="DNA/RNA_pol_sf"/>
</dbReference>
<evidence type="ECO:0000256" key="26">
    <source>
        <dbReference type="ARBA" id="ARBA00036377"/>
    </source>
</evidence>
<comment type="catalytic activity">
    <reaction evidence="39">
        <text>L-glutaminyl-[protein] + histamine = 5-histaminyl-L-glutamyl-[protein] + NH4(+)</text>
        <dbReference type="Rhea" id="RHEA:66564"/>
        <dbReference type="Rhea" id="RHEA-COMP:10207"/>
        <dbReference type="Rhea" id="RHEA-COMP:17056"/>
        <dbReference type="ChEBI" id="CHEBI:28938"/>
        <dbReference type="ChEBI" id="CHEBI:30011"/>
        <dbReference type="ChEBI" id="CHEBI:58432"/>
        <dbReference type="ChEBI" id="CHEBI:167179"/>
    </reaction>
    <physiologicalReaction direction="left-to-right" evidence="39">
        <dbReference type="Rhea" id="RHEA:66565"/>
    </physiologicalReaction>
</comment>
<dbReference type="SUPFAM" id="SSF56672">
    <property type="entry name" value="DNA/RNA polymerases"/>
    <property type="match status" value="1"/>
</dbReference>
<comment type="cofactor">
    <cofactor evidence="1">
        <name>Ca(2+)</name>
        <dbReference type="ChEBI" id="CHEBI:29108"/>
    </cofactor>
</comment>
<comment type="catalytic activity">
    <reaction evidence="26">
        <text>L-glutaminyl-[protein] + serotonin = 5-serotonyl-L-glutamyl-[protein] + NH4(+)</text>
        <dbReference type="Rhea" id="RHEA:66552"/>
        <dbReference type="Rhea" id="RHEA-COMP:10207"/>
        <dbReference type="Rhea" id="RHEA-COMP:17052"/>
        <dbReference type="ChEBI" id="CHEBI:28938"/>
        <dbReference type="ChEBI" id="CHEBI:30011"/>
        <dbReference type="ChEBI" id="CHEBI:167174"/>
        <dbReference type="ChEBI" id="CHEBI:350546"/>
    </reaction>
    <physiologicalReaction direction="left-to-right" evidence="26">
        <dbReference type="Rhea" id="RHEA:66553"/>
    </physiologicalReaction>
</comment>
<organism evidence="43 44">
    <name type="scientific">Salvelinus namaycush</name>
    <name type="common">Lake trout</name>
    <name type="synonym">Salmo namaycush</name>
    <dbReference type="NCBI Taxonomy" id="8040"/>
    <lineage>
        <taxon>Eukaryota</taxon>
        <taxon>Metazoa</taxon>
        <taxon>Chordata</taxon>
        <taxon>Craniata</taxon>
        <taxon>Vertebrata</taxon>
        <taxon>Euteleostomi</taxon>
        <taxon>Actinopterygii</taxon>
        <taxon>Neopterygii</taxon>
        <taxon>Teleostei</taxon>
        <taxon>Protacanthopterygii</taxon>
        <taxon>Salmoniformes</taxon>
        <taxon>Salmonidae</taxon>
        <taxon>Salmoninae</taxon>
        <taxon>Salvelinus</taxon>
    </lineage>
</organism>
<keyword evidence="23" id="KW-0539">Nucleus</keyword>
<feature type="domain" description="Transglutaminase-like" evidence="42">
    <location>
        <begin position="441"/>
        <end position="535"/>
    </location>
</feature>
<dbReference type="InterPro" id="IPR001102">
    <property type="entry name" value="Transglutaminase_N"/>
</dbReference>
<evidence type="ECO:0000256" key="3">
    <source>
        <dbReference type="ARBA" id="ARBA00004173"/>
    </source>
</evidence>
<evidence type="ECO:0000256" key="32">
    <source>
        <dbReference type="ARBA" id="ARBA00042099"/>
    </source>
</evidence>
<keyword evidence="22" id="KW-0472">Membrane</keyword>
<dbReference type="EC" id="3.5.1.44" evidence="28"/>
<dbReference type="Gene3D" id="3.30.70.270">
    <property type="match status" value="2"/>
</dbReference>
<keyword evidence="13" id="KW-0272">Extracellular matrix</keyword>
<keyword evidence="20" id="KW-0496">Mitochondrion</keyword>
<keyword evidence="11" id="KW-0963">Cytoplasm</keyword>
<evidence type="ECO:0000256" key="8">
    <source>
        <dbReference type="ARBA" id="ARBA00005968"/>
    </source>
</evidence>
<evidence type="ECO:0000259" key="42">
    <source>
        <dbReference type="SMART" id="SM00460"/>
    </source>
</evidence>
<evidence type="ECO:0000256" key="1">
    <source>
        <dbReference type="ARBA" id="ARBA00001913"/>
    </source>
</evidence>
<keyword evidence="15" id="KW-0808">Transferase</keyword>
<dbReference type="GO" id="GO:0005886">
    <property type="term" value="C:plasma membrane"/>
    <property type="evidence" value="ECO:0007669"/>
    <property type="project" value="UniProtKB-SubCell"/>
</dbReference>
<evidence type="ECO:0000256" key="31">
    <source>
        <dbReference type="ARBA" id="ARBA00041677"/>
    </source>
</evidence>
<dbReference type="InterPro" id="IPR050779">
    <property type="entry name" value="Transglutaminase"/>
</dbReference>
<comment type="catalytic activity">
    <reaction evidence="27">
        <text>L-glutaminyl-[protein] + L-lysyl-[protein] = [protein]-L-lysyl-N(6)-5-L-glutamyl-[protein] + NH4(+)</text>
        <dbReference type="Rhea" id="RHEA:54816"/>
        <dbReference type="Rhea" id="RHEA-COMP:9752"/>
        <dbReference type="Rhea" id="RHEA-COMP:10207"/>
        <dbReference type="Rhea" id="RHEA-COMP:14005"/>
        <dbReference type="ChEBI" id="CHEBI:28938"/>
        <dbReference type="ChEBI" id="CHEBI:29969"/>
        <dbReference type="ChEBI" id="CHEBI:30011"/>
        <dbReference type="ChEBI" id="CHEBI:138370"/>
        <dbReference type="EC" id="2.3.2.13"/>
    </reaction>
    <physiologicalReaction direction="left-to-right" evidence="27">
        <dbReference type="Rhea" id="RHEA:54817"/>
    </physiologicalReaction>
</comment>
<evidence type="ECO:0000256" key="4">
    <source>
        <dbReference type="ARBA" id="ARBA00004236"/>
    </source>
</evidence>
<evidence type="ECO:0000256" key="36">
    <source>
        <dbReference type="ARBA" id="ARBA00043104"/>
    </source>
</evidence>
<dbReference type="Pfam" id="PF00868">
    <property type="entry name" value="Transglut_N"/>
    <property type="match status" value="1"/>
</dbReference>
<evidence type="ECO:0000256" key="10">
    <source>
        <dbReference type="ARBA" id="ARBA00022475"/>
    </source>
</evidence>
<dbReference type="InterPro" id="IPR036985">
    <property type="entry name" value="Transglutaminase-like_sf"/>
</dbReference>
<dbReference type="Pfam" id="PF00927">
    <property type="entry name" value="Transglut_C"/>
    <property type="match status" value="2"/>
</dbReference>
<evidence type="ECO:0000256" key="14">
    <source>
        <dbReference type="ARBA" id="ARBA00022670"/>
    </source>
</evidence>
<evidence type="ECO:0000256" key="40">
    <source>
        <dbReference type="ARBA" id="ARBA00048230"/>
    </source>
</evidence>
<evidence type="ECO:0000256" key="11">
    <source>
        <dbReference type="ARBA" id="ARBA00022490"/>
    </source>
</evidence>
<keyword evidence="9" id="KW-0158">Chromosome</keyword>
<dbReference type="RefSeq" id="XP_038871376.1">
    <property type="nucleotide sequence ID" value="XM_039015448.1"/>
</dbReference>
<comment type="subcellular location">
    <subcellularLocation>
        <location evidence="4">Cell membrane</location>
    </subcellularLocation>
    <subcellularLocation>
        <location evidence="5">Chromosome</location>
    </subcellularLocation>
    <subcellularLocation>
        <location evidence="7">Cytoplasm</location>
        <location evidence="7">Cytosol</location>
    </subcellularLocation>
    <subcellularLocation>
        <location evidence="3">Mitochondrion</location>
    </subcellularLocation>
    <subcellularLocation>
        <location evidence="2">Nucleus</location>
    </subcellularLocation>
    <subcellularLocation>
        <location evidence="6">Secreted</location>
        <location evidence="6">Extracellular space</location>
        <location evidence="6">Extracellular matrix</location>
    </subcellularLocation>
</comment>
<evidence type="ECO:0000256" key="30">
    <source>
        <dbReference type="ARBA" id="ARBA00041650"/>
    </source>
</evidence>
<evidence type="ECO:0000256" key="9">
    <source>
        <dbReference type="ARBA" id="ARBA00022454"/>
    </source>
</evidence>
<dbReference type="GO" id="GO:0005829">
    <property type="term" value="C:cytosol"/>
    <property type="evidence" value="ECO:0007669"/>
    <property type="project" value="UniProtKB-SubCell"/>
</dbReference>
<evidence type="ECO:0000256" key="25">
    <source>
        <dbReference type="ARBA" id="ARBA00024222"/>
    </source>
</evidence>
<protein>
    <recommendedName>
        <fullName evidence="29">Protein-glutamine gamma-glutamyltransferase 2</fullName>
        <ecNumber evidence="25">2.3.2.13</ecNumber>
        <ecNumber evidence="28">3.5.1.44</ecNumber>
    </recommendedName>
    <alternativeName>
        <fullName evidence="32">Isopeptidase TGM2</fullName>
    </alternativeName>
    <alternativeName>
        <fullName evidence="34">Protein-glutamine deamidase TGM2</fullName>
    </alternativeName>
    <alternativeName>
        <fullName evidence="33">Protein-glutamine dopaminyltransferase TGM2</fullName>
    </alternativeName>
    <alternativeName>
        <fullName evidence="36">Protein-glutamine histaminyltransferase TGM2</fullName>
    </alternativeName>
    <alternativeName>
        <fullName evidence="37">Protein-glutamine noradrenalinyltransferase TGM2</fullName>
    </alternativeName>
    <alternativeName>
        <fullName evidence="35">Protein-glutamine serotonyltransferase TGM2</fullName>
    </alternativeName>
    <alternativeName>
        <fullName evidence="31">Tissue transglutaminase</fullName>
    </alternativeName>
    <alternativeName>
        <fullName evidence="30">Transglutaminase-2</fullName>
    </alternativeName>
</protein>
<reference evidence="44" key="1">
    <citation type="submission" date="2025-08" db="UniProtKB">
        <authorList>
            <consortium name="RefSeq"/>
        </authorList>
    </citation>
    <scope>IDENTIFICATION</scope>
    <source>
        <tissue evidence="44">White muscle</tissue>
    </source>
</reference>
<dbReference type="SUPFAM" id="SSF81296">
    <property type="entry name" value="E set domains"/>
    <property type="match status" value="1"/>
</dbReference>
<evidence type="ECO:0000256" key="17">
    <source>
        <dbReference type="ARBA" id="ARBA00022741"/>
    </source>
</evidence>
<evidence type="ECO:0000256" key="27">
    <source>
        <dbReference type="ARBA" id="ARBA00036876"/>
    </source>
</evidence>
<dbReference type="KEGG" id="snh:120064856"/>
<dbReference type="GO" id="GO:0005634">
    <property type="term" value="C:nucleus"/>
    <property type="evidence" value="ECO:0007669"/>
    <property type="project" value="UniProtKB-SubCell"/>
</dbReference>
<evidence type="ECO:0000313" key="44">
    <source>
        <dbReference type="RefSeq" id="XP_038871376.1"/>
    </source>
</evidence>
<dbReference type="InterPro" id="IPR002931">
    <property type="entry name" value="Transglutaminase-like"/>
</dbReference>
<keyword evidence="19" id="KW-0106">Calcium</keyword>
<evidence type="ECO:0000256" key="12">
    <source>
        <dbReference type="ARBA" id="ARBA00022525"/>
    </source>
</evidence>
<dbReference type="GeneID" id="120064856"/>
<dbReference type="InterPro" id="IPR008958">
    <property type="entry name" value="Transglutaminase_C"/>
</dbReference>
<evidence type="ECO:0000256" key="34">
    <source>
        <dbReference type="ARBA" id="ARBA00042239"/>
    </source>
</evidence>
<keyword evidence="16" id="KW-0479">Metal-binding</keyword>
<dbReference type="GO" id="GO:0005694">
    <property type="term" value="C:chromosome"/>
    <property type="evidence" value="ECO:0007669"/>
    <property type="project" value="UniProtKB-SubCell"/>
</dbReference>
<evidence type="ECO:0000256" key="5">
    <source>
        <dbReference type="ARBA" id="ARBA00004286"/>
    </source>
</evidence>
<evidence type="ECO:0000256" key="22">
    <source>
        <dbReference type="ARBA" id="ARBA00023136"/>
    </source>
</evidence>
<dbReference type="GO" id="GO:0008233">
    <property type="term" value="F:peptidase activity"/>
    <property type="evidence" value="ECO:0007669"/>
    <property type="project" value="UniProtKB-KW"/>
</dbReference>
<comment type="similarity">
    <text evidence="8">Belongs to the transglutaminase superfamily. Transglutaminase family.</text>
</comment>
<dbReference type="GO" id="GO:0046872">
    <property type="term" value="F:metal ion binding"/>
    <property type="evidence" value="ECO:0007669"/>
    <property type="project" value="UniProtKB-KW"/>
</dbReference>
<dbReference type="SUPFAM" id="SSF54001">
    <property type="entry name" value="Cysteine proteinases"/>
    <property type="match status" value="1"/>
</dbReference>
<evidence type="ECO:0000256" key="33">
    <source>
        <dbReference type="ARBA" id="ARBA00042105"/>
    </source>
</evidence>
<evidence type="ECO:0000256" key="41">
    <source>
        <dbReference type="ARBA" id="ARBA00048365"/>
    </source>
</evidence>
<keyword evidence="10" id="KW-1003">Cell membrane</keyword>
<dbReference type="Pfam" id="PF01841">
    <property type="entry name" value="Transglut_core"/>
    <property type="match status" value="1"/>
</dbReference>
<keyword evidence="21" id="KW-0342">GTP-binding</keyword>
<dbReference type="PANTHER" id="PTHR11590:SF6">
    <property type="entry name" value="PROTEIN-GLUTAMINE GAMMA-GLUTAMYLTRANSFERASE 2"/>
    <property type="match status" value="1"/>
</dbReference>
<dbReference type="GO" id="GO:0005739">
    <property type="term" value="C:mitochondrion"/>
    <property type="evidence" value="ECO:0007669"/>
    <property type="project" value="UniProtKB-SubCell"/>
</dbReference>
<keyword evidence="14" id="KW-0645">Protease</keyword>
<proteinExistence type="inferred from homology"/>
<dbReference type="InterPro" id="IPR014756">
    <property type="entry name" value="Ig_E-set"/>
</dbReference>
<dbReference type="InterPro" id="IPR043128">
    <property type="entry name" value="Rev_trsase/Diguanyl_cyclase"/>
</dbReference>
<keyword evidence="12" id="KW-0964">Secreted</keyword>
<accession>A0A8U1F7M7</accession>
<dbReference type="GO" id="GO:0007399">
    <property type="term" value="P:nervous system development"/>
    <property type="evidence" value="ECO:0007669"/>
    <property type="project" value="UniProtKB-ARBA"/>
</dbReference>
<dbReference type="FunFam" id="3.90.260.10:FF:000001">
    <property type="entry name" value="Protein-glutamine gamma-glutamyltransferase 2"/>
    <property type="match status" value="1"/>
</dbReference>
<dbReference type="PANTHER" id="PTHR11590">
    <property type="entry name" value="PROTEIN-GLUTAMINE GAMMA-GLUTAMYLTRANSFERASE"/>
    <property type="match status" value="1"/>
</dbReference>
<sequence length="875" mass="96881">MSDGEQPPLEGIFIGDNQQDVENANEDQGQVGVIVSMFGTITEFVEDNEDWTEYLERASKLDAYPLPGVEDLFAMFAGGKTFSELDMSHAYQQLLLDEDSKEYVTVNTHKGLFRGDGGGAPPPSGSGVSEFCVAKCTFQAQSLTYLGHTITAQGLCPVVDKVRAIKDAPKPKNVSELMSYLGMVNYYDVGKVELHCEKNNTAHNTNDISVNRLIVRRGQSFLVTFELHDPSRPTTDLLELMVETGPQPSEALGTRSVFGLPEGCGKGSSWKVKVHQGSVLPAGSITLDITSPADAPVGEYSLSLGKLLLLFNPWCQEDWVHLPEEEERQEYVMREQGLVYKGSDKYISSTAWNFGQFEDDIVDICLMLLDVNPKCLSDPAKDFSARCNPIYVSRVVSAMINANDDRGVLMGRWDGQYGDGMSPTHWNGSVEVLRRWLKNGGNPVKYGQCWVFAAVMCTVLRCLGIPCRVVTNFQSAHDTDKNLTIDDFFSDYGVRPKQSPDSVWNYHVWVEAWMRRPDLSADSLYDGWQVVDPTPQEKSTGVYCCGPAPVKAILQGHVDLNYDVPFVFAEVNADRVTWMVFADGSKKNIFTDSVSVGQNISTKAVGSDKRVDITANYKHAEGTEKERDVYNQAVKRVNIPEENSNGIHDGKPGVSMKIVELTKPVSGKDIDLKLVLNSNDSETRTLVINVNVQAMRYNGIPSSQIQTELKEQKLLPNQDLTIPIHIPFSVYGEKMRESNSIKVSAVATDKNKSGAVYITEKDLVPESPLLTIKAIGSELQYSDMTAEVVFENPLSEGLRDCFITVTGSGLLTETMEARMPLLKQGQRLRVKMPFTPYRPGPKKLVAGFNCDQFRDIKASCNVYIKPVTGVVPPLL</sequence>
<comment type="catalytic activity">
    <reaction evidence="40">
        <text>L-glutaminyl-[protein] + (R)-noradrenaline = 5-(R)-noradrenalinyl-L-glutamyl-[protein] + NH4(+)</text>
        <dbReference type="Rhea" id="RHEA:66560"/>
        <dbReference type="Rhea" id="RHEA-COMP:10207"/>
        <dbReference type="Rhea" id="RHEA-COMP:17054"/>
        <dbReference type="ChEBI" id="CHEBI:28938"/>
        <dbReference type="ChEBI" id="CHEBI:30011"/>
        <dbReference type="ChEBI" id="CHEBI:72587"/>
        <dbReference type="ChEBI" id="CHEBI:167178"/>
    </reaction>
    <physiologicalReaction direction="left-to-right" evidence="40">
        <dbReference type="Rhea" id="RHEA:66561"/>
    </physiologicalReaction>
</comment>
<dbReference type="GO" id="GO:0005525">
    <property type="term" value="F:GTP binding"/>
    <property type="evidence" value="ECO:0007669"/>
    <property type="project" value="UniProtKB-KW"/>
</dbReference>
<dbReference type="InterPro" id="IPR013808">
    <property type="entry name" value="Transglutaminase_AS"/>
</dbReference>
<dbReference type="GO" id="GO:0003810">
    <property type="term" value="F:protein-glutamine gamma-glutamyltransferase activity"/>
    <property type="evidence" value="ECO:0007669"/>
    <property type="project" value="UniProtKB-EC"/>
</dbReference>
<dbReference type="EC" id="2.3.2.13" evidence="25"/>
<evidence type="ECO:0000256" key="19">
    <source>
        <dbReference type="ARBA" id="ARBA00022837"/>
    </source>
</evidence>
<dbReference type="Gene3D" id="3.90.260.10">
    <property type="entry name" value="Transglutaminase-like"/>
    <property type="match status" value="1"/>
</dbReference>
<evidence type="ECO:0000256" key="39">
    <source>
        <dbReference type="ARBA" id="ARBA00047876"/>
    </source>
</evidence>
<evidence type="ECO:0000256" key="6">
    <source>
        <dbReference type="ARBA" id="ARBA00004498"/>
    </source>
</evidence>
<dbReference type="GO" id="GO:0006508">
    <property type="term" value="P:proteolysis"/>
    <property type="evidence" value="ECO:0007669"/>
    <property type="project" value="UniProtKB-KW"/>
</dbReference>
<evidence type="ECO:0000256" key="23">
    <source>
        <dbReference type="ARBA" id="ARBA00023242"/>
    </source>
</evidence>
<evidence type="ECO:0000256" key="15">
    <source>
        <dbReference type="ARBA" id="ARBA00022679"/>
    </source>
</evidence>
<evidence type="ECO:0000313" key="43">
    <source>
        <dbReference type="Proteomes" id="UP000808372"/>
    </source>
</evidence>
<comment type="catalytic activity">
    <reaction evidence="41">
        <text>L-glutaminyl-[protein] + dopamine = 5-dopaminyl-L-glutamyl-[protein] + NH4(+)</text>
        <dbReference type="Rhea" id="RHEA:66556"/>
        <dbReference type="Rhea" id="RHEA-COMP:10207"/>
        <dbReference type="Rhea" id="RHEA-COMP:17053"/>
        <dbReference type="ChEBI" id="CHEBI:28938"/>
        <dbReference type="ChEBI" id="CHEBI:30011"/>
        <dbReference type="ChEBI" id="CHEBI:59905"/>
        <dbReference type="ChEBI" id="CHEBI:167175"/>
    </reaction>
    <physiologicalReaction direction="left-to-right" evidence="41">
        <dbReference type="Rhea" id="RHEA:66557"/>
    </physiologicalReaction>
</comment>
<dbReference type="Gene3D" id="3.10.10.10">
    <property type="entry name" value="HIV Type 1 Reverse Transcriptase, subunit A, domain 1"/>
    <property type="match status" value="1"/>
</dbReference>
<evidence type="ECO:0000256" key="38">
    <source>
        <dbReference type="ARBA" id="ARBA00047868"/>
    </source>
</evidence>
<dbReference type="FunFam" id="2.60.40.10:FF:000090">
    <property type="entry name" value="Protein-glutamine gamma-glutamyltransferase 2"/>
    <property type="match status" value="1"/>
</dbReference>
<dbReference type="InterPro" id="IPR013783">
    <property type="entry name" value="Ig-like_fold"/>
</dbReference>
<dbReference type="Gene3D" id="2.60.40.10">
    <property type="entry name" value="Immunoglobulins"/>
    <property type="match status" value="3"/>
</dbReference>
<keyword evidence="18" id="KW-0378">Hydrolase</keyword>
<evidence type="ECO:0000256" key="18">
    <source>
        <dbReference type="ARBA" id="ARBA00022801"/>
    </source>
</evidence>
<dbReference type="AlphaFoldDB" id="A0A8U1F7M7"/>
<dbReference type="PROSITE" id="PS00547">
    <property type="entry name" value="TRANSGLUTAMINASES"/>
    <property type="match status" value="1"/>
</dbReference>
<evidence type="ECO:0000256" key="28">
    <source>
        <dbReference type="ARBA" id="ARBA00039019"/>
    </source>
</evidence>
<name>A0A8U1F7M7_SALNM</name>
<dbReference type="GO" id="GO:0050568">
    <property type="term" value="F:protein-glutamine glutaminase activity"/>
    <property type="evidence" value="ECO:0007669"/>
    <property type="project" value="UniProtKB-EC"/>
</dbReference>
<dbReference type="InterPro" id="IPR038765">
    <property type="entry name" value="Papain-like_cys_pep_sf"/>
</dbReference>